<dbReference type="GO" id="GO:0016810">
    <property type="term" value="F:hydrolase activity, acting on carbon-nitrogen (but not peptide) bonds"/>
    <property type="evidence" value="ECO:0007669"/>
    <property type="project" value="InterPro"/>
</dbReference>
<gene>
    <name evidence="3" type="ORF">E2K98_20390</name>
    <name evidence="2" type="ORF">RCG21_07120</name>
</gene>
<evidence type="ECO:0000313" key="2">
    <source>
        <dbReference type="EMBL" id="MDQ6596166.1"/>
    </source>
</evidence>
<accession>A0A4V6PMD2</accession>
<dbReference type="InterPro" id="IPR032466">
    <property type="entry name" value="Metal_Hydrolase"/>
</dbReference>
<dbReference type="RefSeq" id="WP_133337378.1">
    <property type="nucleotide sequence ID" value="NZ_JAVGVR010000001.1"/>
</dbReference>
<dbReference type="EMBL" id="JAVGVR010000001">
    <property type="protein sequence ID" value="MDQ6596166.1"/>
    <property type="molecule type" value="Genomic_DNA"/>
</dbReference>
<reference evidence="3 4" key="1">
    <citation type="submission" date="2019-03" db="EMBL/GenBank/DDBJ databases">
        <title>Bacillus niacini sp. nov. a Nicotinate-Metabolizing Mesophile Isolated from Soil.</title>
        <authorList>
            <person name="Zhang G."/>
        </authorList>
    </citation>
    <scope>NUCLEOTIDE SEQUENCE [LARGE SCALE GENOMIC DNA]</scope>
    <source>
        <strain evidence="3 4">WN066</strain>
    </source>
</reference>
<dbReference type="AlphaFoldDB" id="A0A4V6PMD2"/>
<dbReference type="PANTHER" id="PTHR22642">
    <property type="entry name" value="IMIDAZOLONEPROPIONASE"/>
    <property type="match status" value="1"/>
</dbReference>
<keyword evidence="3" id="KW-0378">Hydrolase</keyword>
<sequence length="537" mass="60692">MELKADIVIRGNAVFTGTSDVPVPASILIKENKIVKVIESEDVSDYIDHQTKIYDFEDQLIMPGFHDFHIHLLMGGLLNDSVRLHLARSAKEAAQMVKEYADSKNDDPFVIGCSWEQNEWDEGEPHRFYLDEVIPDRPVLLYQAEFHSAWVNSKALELAGIDRYTENPPYGEIVKDENGEPTGLLLEHAVGLVTKVLPISLEVKEKLLNNFLSEAVKCGVTSVHDLLRIPEMSTEEAELYAGYEIEGKLTTRVHFVAPLNGDLELAKSLREKYKSNMVQFCGFKQFADGVTTSYTAYLLEPYTNNPETKGSTVFPEETIKRWTVEADKEGFRVRFHCIGDGAVQLALDSFEAAQKENGERDSRHAIEHVEMIDPNDIERFHQLGVIASVQPEHINVTARDVYEELIGPERMKHNYLLKTMLDQGTKVIFGTDYPVVKLDPFPGIYRAVTRLDDDGVVWDGKERISLKDALLSYTSVPAYGSFREHELGTIEAGKLADIIVLDRNLFEVPYEEIKNTKVVFTMVDGKVVHEIVEEVSL</sequence>
<dbReference type="InterPro" id="IPR011059">
    <property type="entry name" value="Metal-dep_hydrolase_composite"/>
</dbReference>
<dbReference type="InterPro" id="IPR013108">
    <property type="entry name" value="Amidohydro_3"/>
</dbReference>
<reference evidence="2" key="2">
    <citation type="submission" date="2023-08" db="EMBL/GenBank/DDBJ databases">
        <title>Nitrogen cycling bacteria in agricultural field soils.</title>
        <authorList>
            <person name="Jang J."/>
        </authorList>
    </citation>
    <scope>NUCLEOTIDE SEQUENCE</scope>
    <source>
        <strain evidence="2">PS3-36</strain>
    </source>
</reference>
<organism evidence="3 4">
    <name type="scientific">Bacillus salipaludis</name>
    <dbReference type="NCBI Taxonomy" id="2547811"/>
    <lineage>
        <taxon>Bacteria</taxon>
        <taxon>Bacillati</taxon>
        <taxon>Bacillota</taxon>
        <taxon>Bacilli</taxon>
        <taxon>Bacillales</taxon>
        <taxon>Bacillaceae</taxon>
        <taxon>Bacillus</taxon>
    </lineage>
</organism>
<dbReference type="SUPFAM" id="SSF51556">
    <property type="entry name" value="Metallo-dependent hydrolases"/>
    <property type="match status" value="1"/>
</dbReference>
<evidence type="ECO:0000313" key="3">
    <source>
        <dbReference type="EMBL" id="TDK59067.1"/>
    </source>
</evidence>
<dbReference type="CDD" id="cd01300">
    <property type="entry name" value="YtcJ_like"/>
    <property type="match status" value="1"/>
</dbReference>
<dbReference type="Proteomes" id="UP000295132">
    <property type="component" value="Unassembled WGS sequence"/>
</dbReference>
<dbReference type="Gene3D" id="3.10.310.70">
    <property type="match status" value="1"/>
</dbReference>
<dbReference type="Gene3D" id="2.30.40.10">
    <property type="entry name" value="Urease, subunit C, domain 1"/>
    <property type="match status" value="1"/>
</dbReference>
<dbReference type="Pfam" id="PF07969">
    <property type="entry name" value="Amidohydro_3"/>
    <property type="match status" value="1"/>
</dbReference>
<dbReference type="InterPro" id="IPR033932">
    <property type="entry name" value="YtcJ-like"/>
</dbReference>
<protein>
    <submittedName>
        <fullName evidence="3">Amidohydrolase</fullName>
        <ecNumber evidence="2">3.5.-.-</ecNumber>
    </submittedName>
</protein>
<dbReference type="PANTHER" id="PTHR22642:SF2">
    <property type="entry name" value="PROTEIN LONG AFTER FAR-RED 3"/>
    <property type="match status" value="1"/>
</dbReference>
<evidence type="ECO:0000313" key="4">
    <source>
        <dbReference type="Proteomes" id="UP000295132"/>
    </source>
</evidence>
<evidence type="ECO:0000259" key="1">
    <source>
        <dbReference type="Pfam" id="PF07969"/>
    </source>
</evidence>
<proteinExistence type="predicted"/>
<dbReference type="Gene3D" id="3.20.20.140">
    <property type="entry name" value="Metal-dependent hydrolases"/>
    <property type="match status" value="1"/>
</dbReference>
<dbReference type="EMBL" id="SMYO01000010">
    <property type="protein sequence ID" value="TDK59067.1"/>
    <property type="molecule type" value="Genomic_DNA"/>
</dbReference>
<dbReference type="Proteomes" id="UP001178888">
    <property type="component" value="Unassembled WGS sequence"/>
</dbReference>
<keyword evidence="5" id="KW-1185">Reference proteome</keyword>
<feature type="domain" description="Amidohydrolase 3" evidence="1">
    <location>
        <begin position="53"/>
        <end position="529"/>
    </location>
</feature>
<dbReference type="SUPFAM" id="SSF51338">
    <property type="entry name" value="Composite domain of metallo-dependent hydrolases"/>
    <property type="match status" value="1"/>
</dbReference>
<name>A0A4V6PMD2_9BACI</name>
<comment type="caution">
    <text evidence="3">The sequence shown here is derived from an EMBL/GenBank/DDBJ whole genome shotgun (WGS) entry which is preliminary data.</text>
</comment>
<evidence type="ECO:0000313" key="5">
    <source>
        <dbReference type="Proteomes" id="UP001178888"/>
    </source>
</evidence>
<dbReference type="EC" id="3.5.-.-" evidence="2"/>